<name>A0AAN9YDA4_9PEZI</name>
<feature type="transmembrane region" description="Helical" evidence="7">
    <location>
        <begin position="164"/>
        <end position="187"/>
    </location>
</feature>
<dbReference type="GO" id="GO:0055088">
    <property type="term" value="P:lipid homeostasis"/>
    <property type="evidence" value="ECO:0007669"/>
    <property type="project" value="TreeGrafter"/>
</dbReference>
<evidence type="ECO:0000256" key="3">
    <source>
        <dbReference type="ARBA" id="ARBA00022989"/>
    </source>
</evidence>
<keyword evidence="10" id="KW-1185">Reference proteome</keyword>
<keyword evidence="2 5" id="KW-0812">Transmembrane</keyword>
<dbReference type="GO" id="GO:0005783">
    <property type="term" value="C:endoplasmic reticulum"/>
    <property type="evidence" value="ECO:0007669"/>
    <property type="project" value="TreeGrafter"/>
</dbReference>
<evidence type="ECO:0000256" key="6">
    <source>
        <dbReference type="SAM" id="MobiDB-lite"/>
    </source>
</evidence>
<evidence type="ECO:0000256" key="4">
    <source>
        <dbReference type="ARBA" id="ARBA00023136"/>
    </source>
</evidence>
<feature type="region of interest" description="Disordered" evidence="6">
    <location>
        <begin position="304"/>
        <end position="349"/>
    </location>
</feature>
<feature type="transmembrane region" description="Helical" evidence="7">
    <location>
        <begin position="136"/>
        <end position="158"/>
    </location>
</feature>
<dbReference type="GO" id="GO:0016020">
    <property type="term" value="C:membrane"/>
    <property type="evidence" value="ECO:0007669"/>
    <property type="project" value="UniProtKB-SubCell"/>
</dbReference>
<sequence length="349" mass="39990">MKDPFFLQPIPALSEWVRPFAEKYSLTVLPLHIHEVIASALLYTFIHLVVSPWVSKRYFSKYYPTDRGKRVSWDSHVVSLFQSTLINTMALYCMWADEERKSMDWQARIWGYTGASGMVQSFAAGYFVWDFITTLSFFDVFGIGLLAHATSALLVYSFGYRPFLNYYASVFILYELSTPFLNIHWFCDKLGKTGSKLQLYNGIVLLITFFSARLIWGVGQSALVWYDMYRALFSAPNTEFMSFTPADEKLAGSEDIMLYAKEAGPLPVWLVAIYLTSNIILSILNFVWFGKMIKAVRKRFEPSKEEPKQQEKLPVGSGTAANITDKVDEVRRRNHIPEVQVGDDLEGIQ</sequence>
<feature type="domain" description="TLC" evidence="8">
    <location>
        <begin position="68"/>
        <end position="301"/>
    </location>
</feature>
<protein>
    <recommendedName>
        <fullName evidence="8">TLC domain-containing protein</fullName>
    </recommendedName>
</protein>
<evidence type="ECO:0000313" key="10">
    <source>
        <dbReference type="Proteomes" id="UP001320245"/>
    </source>
</evidence>
<feature type="transmembrane region" description="Helical" evidence="7">
    <location>
        <begin position="266"/>
        <end position="289"/>
    </location>
</feature>
<accession>A0AAN9YDA4</accession>
<comment type="subcellular location">
    <subcellularLocation>
        <location evidence="1">Membrane</location>
        <topology evidence="1">Multi-pass membrane protein</topology>
    </subcellularLocation>
</comment>
<dbReference type="EMBL" id="JAJSPL020000029">
    <property type="protein sequence ID" value="KAK7737427.1"/>
    <property type="molecule type" value="Genomic_DNA"/>
</dbReference>
<dbReference type="InterPro" id="IPR050846">
    <property type="entry name" value="TLCD"/>
</dbReference>
<feature type="transmembrane region" description="Helical" evidence="7">
    <location>
        <begin position="199"/>
        <end position="219"/>
    </location>
</feature>
<organism evidence="9 10">
    <name type="scientific">Cytospora paraplurivora</name>
    <dbReference type="NCBI Taxonomy" id="2898453"/>
    <lineage>
        <taxon>Eukaryota</taxon>
        <taxon>Fungi</taxon>
        <taxon>Dikarya</taxon>
        <taxon>Ascomycota</taxon>
        <taxon>Pezizomycotina</taxon>
        <taxon>Sordariomycetes</taxon>
        <taxon>Sordariomycetidae</taxon>
        <taxon>Diaporthales</taxon>
        <taxon>Cytosporaceae</taxon>
        <taxon>Cytospora</taxon>
    </lineage>
</organism>
<keyword evidence="3 7" id="KW-1133">Transmembrane helix</keyword>
<dbReference type="Pfam" id="PF03798">
    <property type="entry name" value="TRAM_LAG1_CLN8"/>
    <property type="match status" value="1"/>
</dbReference>
<evidence type="ECO:0000313" key="9">
    <source>
        <dbReference type="EMBL" id="KAK7737427.1"/>
    </source>
</evidence>
<comment type="caution">
    <text evidence="9">The sequence shown here is derived from an EMBL/GenBank/DDBJ whole genome shotgun (WGS) entry which is preliminary data.</text>
</comment>
<evidence type="ECO:0000256" key="5">
    <source>
        <dbReference type="PROSITE-ProRule" id="PRU00205"/>
    </source>
</evidence>
<feature type="transmembrane region" description="Helical" evidence="7">
    <location>
        <begin position="36"/>
        <end position="55"/>
    </location>
</feature>
<evidence type="ECO:0000256" key="7">
    <source>
        <dbReference type="SAM" id="Phobius"/>
    </source>
</evidence>
<keyword evidence="4 5" id="KW-0472">Membrane</keyword>
<proteinExistence type="predicted"/>
<dbReference type="InterPro" id="IPR006634">
    <property type="entry name" value="TLC-dom"/>
</dbReference>
<feature type="transmembrane region" description="Helical" evidence="7">
    <location>
        <begin position="76"/>
        <end position="97"/>
    </location>
</feature>
<evidence type="ECO:0000256" key="1">
    <source>
        <dbReference type="ARBA" id="ARBA00004141"/>
    </source>
</evidence>
<dbReference type="PROSITE" id="PS50922">
    <property type="entry name" value="TLC"/>
    <property type="match status" value="1"/>
</dbReference>
<feature type="transmembrane region" description="Helical" evidence="7">
    <location>
        <begin position="109"/>
        <end position="129"/>
    </location>
</feature>
<dbReference type="SMART" id="SM00724">
    <property type="entry name" value="TLC"/>
    <property type="match status" value="1"/>
</dbReference>
<dbReference type="PANTHER" id="PTHR13439:SF0">
    <property type="entry name" value="TOPOISOMERASE I DAMAGE AFFECTED PROTEIN 4"/>
    <property type="match status" value="1"/>
</dbReference>
<gene>
    <name evidence="9" type="ORF">SLS53_006500</name>
</gene>
<dbReference type="Proteomes" id="UP001320245">
    <property type="component" value="Unassembled WGS sequence"/>
</dbReference>
<dbReference type="AlphaFoldDB" id="A0AAN9YDA4"/>
<dbReference type="PANTHER" id="PTHR13439">
    <property type="entry name" value="CT120 PROTEIN"/>
    <property type="match status" value="1"/>
</dbReference>
<reference evidence="9 10" key="1">
    <citation type="journal article" date="2023" name="PLoS ONE">
        <title>Cytospora paraplurivora sp. nov. isolated from orchards with fruit tree decline syndrome in Ontario, Canada.</title>
        <authorList>
            <person name="Ilyukhin E."/>
            <person name="Nguyen H.D.T."/>
            <person name="Castle A.J."/>
            <person name="Ellouze W."/>
        </authorList>
    </citation>
    <scope>NUCLEOTIDE SEQUENCE [LARGE SCALE GENOMIC DNA]</scope>
    <source>
        <strain evidence="9 10">FDS-564</strain>
    </source>
</reference>
<evidence type="ECO:0000259" key="8">
    <source>
        <dbReference type="PROSITE" id="PS50922"/>
    </source>
</evidence>
<evidence type="ECO:0000256" key="2">
    <source>
        <dbReference type="ARBA" id="ARBA00022692"/>
    </source>
</evidence>